<dbReference type="Proteomes" id="UP000466517">
    <property type="component" value="Chromosome"/>
</dbReference>
<accession>A0A7I7XE31</accession>
<dbReference type="PANTHER" id="PTHR42973">
    <property type="entry name" value="BINDING OXIDOREDUCTASE, PUTATIVE (AFU_ORTHOLOGUE AFUA_1G17690)-RELATED"/>
    <property type="match status" value="1"/>
</dbReference>
<dbReference type="InterPro" id="IPR006094">
    <property type="entry name" value="Oxid_FAD_bind_N"/>
</dbReference>
<keyword evidence="5" id="KW-0560">Oxidoreductase</keyword>
<dbReference type="InterPro" id="IPR016169">
    <property type="entry name" value="FAD-bd_PCMH_sub2"/>
</dbReference>
<proteinExistence type="inferred from homology"/>
<dbReference type="GO" id="GO:0016491">
    <property type="term" value="F:oxidoreductase activity"/>
    <property type="evidence" value="ECO:0007669"/>
    <property type="project" value="UniProtKB-KW"/>
</dbReference>
<dbReference type="EMBL" id="AP022610">
    <property type="protein sequence ID" value="BBZ27373.1"/>
    <property type="molecule type" value="Genomic_DNA"/>
</dbReference>
<dbReference type="InterPro" id="IPR036318">
    <property type="entry name" value="FAD-bd_PCMH-like_sf"/>
</dbReference>
<evidence type="ECO:0000313" key="8">
    <source>
        <dbReference type="Proteomes" id="UP000466517"/>
    </source>
</evidence>
<evidence type="ECO:0000256" key="1">
    <source>
        <dbReference type="ARBA" id="ARBA00001974"/>
    </source>
</evidence>
<keyword evidence="4" id="KW-0274">FAD</keyword>
<evidence type="ECO:0000259" key="6">
    <source>
        <dbReference type="PROSITE" id="PS51387"/>
    </source>
</evidence>
<dbReference type="InterPro" id="IPR016166">
    <property type="entry name" value="FAD-bd_PCMH"/>
</dbReference>
<comment type="cofactor">
    <cofactor evidence="1">
        <name>FAD</name>
        <dbReference type="ChEBI" id="CHEBI:57692"/>
    </cofactor>
</comment>
<evidence type="ECO:0000256" key="2">
    <source>
        <dbReference type="ARBA" id="ARBA00005466"/>
    </source>
</evidence>
<dbReference type="Gene3D" id="3.40.462.20">
    <property type="match status" value="1"/>
</dbReference>
<evidence type="ECO:0000313" key="7">
    <source>
        <dbReference type="EMBL" id="BBZ27373.1"/>
    </source>
</evidence>
<evidence type="ECO:0000256" key="4">
    <source>
        <dbReference type="ARBA" id="ARBA00022827"/>
    </source>
</evidence>
<dbReference type="KEGG" id="mmag:MMAD_16680"/>
<dbReference type="SUPFAM" id="SSF56176">
    <property type="entry name" value="FAD-binding/transporter-associated domain-like"/>
    <property type="match status" value="1"/>
</dbReference>
<name>A0A7I7XE31_9MYCO</name>
<dbReference type="PANTHER" id="PTHR42973:SF39">
    <property type="entry name" value="FAD-BINDING PCMH-TYPE DOMAIN-CONTAINING PROTEIN"/>
    <property type="match status" value="1"/>
</dbReference>
<dbReference type="PROSITE" id="PS51387">
    <property type="entry name" value="FAD_PCMH"/>
    <property type="match status" value="1"/>
</dbReference>
<dbReference type="GO" id="GO:0071949">
    <property type="term" value="F:FAD binding"/>
    <property type="evidence" value="ECO:0007669"/>
    <property type="project" value="InterPro"/>
</dbReference>
<keyword evidence="8" id="KW-1185">Reference proteome</keyword>
<evidence type="ECO:0000256" key="3">
    <source>
        <dbReference type="ARBA" id="ARBA00022630"/>
    </source>
</evidence>
<sequence length="472" mass="49860">MSVDPRVDDVTDRLVSVLGERVHRPGTPGYRASLDGVFFPDASRRSPVAVVHPRDVQDVASVMRTAAHSGDRVTVRGGGLSSNCVDDSAVMIDLSVHMADVAVRGDRVVVQGGATVGAALAAVAPHGRAIPVGIVGLAGMGLITRGGVGYLTREVGLALDQLVEVELVLPGGRVVRLSQDSVGEDADLWWAVRGCAPPFGVVTSVVMRTVEQGPVFVDRLVTGTDALATYFAEAPKLPRHTTMGAVLGYVPGGSNEPVLLVYTACRSQDPADIDVARAATSRVAESSTSVGAFRSETSGRYLDGLPQFSIPGPHGEEPAPITLPEPGADRGWFYGKSVFTGPTLGPVLADGLVEAIGCAPTKFCRIDFQHTGGALGDVGDSDTAFFGRGGEWNVPLNAIWSDASDGDACYEWARRTLRVLAPETMGVYSVEVRPGFEETERETASAFGPNLIRLRELRRRYDPTGVLAVYPL</sequence>
<dbReference type="AlphaFoldDB" id="A0A7I7XE31"/>
<comment type="similarity">
    <text evidence="2">Belongs to the oxygen-dependent FAD-linked oxidoreductase family.</text>
</comment>
<dbReference type="Pfam" id="PF01565">
    <property type="entry name" value="FAD_binding_4"/>
    <property type="match status" value="1"/>
</dbReference>
<protein>
    <submittedName>
        <fullName evidence="7">FAD-linked oxidase</fullName>
    </submittedName>
</protein>
<organism evidence="7 8">
    <name type="scientific">Mycolicibacterium madagascariense</name>
    <dbReference type="NCBI Taxonomy" id="212765"/>
    <lineage>
        <taxon>Bacteria</taxon>
        <taxon>Bacillati</taxon>
        <taxon>Actinomycetota</taxon>
        <taxon>Actinomycetes</taxon>
        <taxon>Mycobacteriales</taxon>
        <taxon>Mycobacteriaceae</taxon>
        <taxon>Mycolicibacterium</taxon>
    </lineage>
</organism>
<dbReference type="Gene3D" id="3.30.465.10">
    <property type="match status" value="1"/>
</dbReference>
<gene>
    <name evidence="7" type="ORF">MMAD_16680</name>
</gene>
<dbReference type="RefSeq" id="WP_163735090.1">
    <property type="nucleotide sequence ID" value="NZ_AP022610.1"/>
</dbReference>
<keyword evidence="3" id="KW-0285">Flavoprotein</keyword>
<reference evidence="7 8" key="1">
    <citation type="journal article" date="2019" name="Emerg. Microbes Infect.">
        <title>Comprehensive subspecies identification of 175 nontuberculous mycobacteria species based on 7547 genomic profiles.</title>
        <authorList>
            <person name="Matsumoto Y."/>
            <person name="Kinjo T."/>
            <person name="Motooka D."/>
            <person name="Nabeya D."/>
            <person name="Jung N."/>
            <person name="Uechi K."/>
            <person name="Horii T."/>
            <person name="Iida T."/>
            <person name="Fujita J."/>
            <person name="Nakamura S."/>
        </authorList>
    </citation>
    <scope>NUCLEOTIDE SEQUENCE [LARGE SCALE GENOMIC DNA]</scope>
    <source>
        <strain evidence="7 8">JCM 13574</strain>
    </source>
</reference>
<feature type="domain" description="FAD-binding PCMH-type" evidence="6">
    <location>
        <begin position="43"/>
        <end position="212"/>
    </location>
</feature>
<dbReference type="InterPro" id="IPR050416">
    <property type="entry name" value="FAD-linked_Oxidoreductase"/>
</dbReference>
<dbReference type="InterPro" id="IPR016167">
    <property type="entry name" value="FAD-bd_PCMH_sub1"/>
</dbReference>
<evidence type="ECO:0000256" key="5">
    <source>
        <dbReference type="ARBA" id="ARBA00023002"/>
    </source>
</evidence>
<dbReference type="Gene3D" id="3.30.43.10">
    <property type="entry name" value="Uridine Diphospho-n-acetylenolpyruvylglucosamine Reductase, domain 2"/>
    <property type="match status" value="1"/>
</dbReference>